<comment type="caution">
    <text evidence="1">The sequence shown here is derived from an EMBL/GenBank/DDBJ whole genome shotgun (WGS) entry which is preliminary data.</text>
</comment>
<accession>A0ABX1JIE8</accession>
<evidence type="ECO:0008006" key="3">
    <source>
        <dbReference type="Google" id="ProtNLM"/>
    </source>
</evidence>
<evidence type="ECO:0000313" key="1">
    <source>
        <dbReference type="EMBL" id="NKQ58012.1"/>
    </source>
</evidence>
<reference evidence="1 2" key="1">
    <citation type="submission" date="2020-04" db="EMBL/GenBank/DDBJ databases">
        <title>Novel species.</title>
        <authorList>
            <person name="Teo W.F.A."/>
            <person name="Lipun K."/>
            <person name="Srisuk N."/>
            <person name="Duangmal K."/>
        </authorList>
    </citation>
    <scope>NUCLEOTIDE SEQUENCE [LARGE SCALE GENOMIC DNA]</scope>
    <source>
        <strain evidence="1 2">K13G38</strain>
    </source>
</reference>
<dbReference type="Proteomes" id="UP000715441">
    <property type="component" value="Unassembled WGS sequence"/>
</dbReference>
<protein>
    <recommendedName>
        <fullName evidence="3">EcsC family protein</fullName>
    </recommendedName>
</protein>
<proteinExistence type="predicted"/>
<sequence length="234" mass="25623">MGEAISDRQVVRVLRPFVRAANPVLRAMRTPGRLEGLAGRKLPGTPAWEELDGEARTDWWINRVGRLTSLVTAVPGIGGALADRLPVQEALGASAQGLLLCAIAGEHGVDDIGERVRLIAWVLFQREIAPELAAGKDADAAEDAQTEHLTGEFTEPDKQDRRITLRACAGTLWRMGRSLLAITDELEKRPRGRFFQRAVGMLPVVGMAGDYLAERSALKRVARRSEQWLSAART</sequence>
<organism evidence="1 2">
    <name type="scientific">Amycolatopsis acididurans</name>
    <dbReference type="NCBI Taxonomy" id="2724524"/>
    <lineage>
        <taxon>Bacteria</taxon>
        <taxon>Bacillati</taxon>
        <taxon>Actinomycetota</taxon>
        <taxon>Actinomycetes</taxon>
        <taxon>Pseudonocardiales</taxon>
        <taxon>Pseudonocardiaceae</taxon>
        <taxon>Amycolatopsis</taxon>
    </lineage>
</organism>
<dbReference type="EMBL" id="JAAXLS010000046">
    <property type="protein sequence ID" value="NKQ58012.1"/>
    <property type="molecule type" value="Genomic_DNA"/>
</dbReference>
<name>A0ABX1JIE8_9PSEU</name>
<dbReference type="RefSeq" id="WP_168521416.1">
    <property type="nucleotide sequence ID" value="NZ_JAAXLS010000046.1"/>
</dbReference>
<gene>
    <name evidence="1" type="ORF">HFP15_34640</name>
</gene>
<evidence type="ECO:0000313" key="2">
    <source>
        <dbReference type="Proteomes" id="UP000715441"/>
    </source>
</evidence>
<keyword evidence="2" id="KW-1185">Reference proteome</keyword>